<organism evidence="1 2">
    <name type="scientific">Coprinellus micaceus</name>
    <name type="common">Glistening ink-cap mushroom</name>
    <name type="synonym">Coprinus micaceus</name>
    <dbReference type="NCBI Taxonomy" id="71717"/>
    <lineage>
        <taxon>Eukaryota</taxon>
        <taxon>Fungi</taxon>
        <taxon>Dikarya</taxon>
        <taxon>Basidiomycota</taxon>
        <taxon>Agaricomycotina</taxon>
        <taxon>Agaricomycetes</taxon>
        <taxon>Agaricomycetidae</taxon>
        <taxon>Agaricales</taxon>
        <taxon>Agaricineae</taxon>
        <taxon>Psathyrellaceae</taxon>
        <taxon>Coprinellus</taxon>
    </lineage>
</organism>
<sequence length="71" mass="8063">MEKVMLETHVVGYIFLPTAEYLSSNASNQVLKLDEQEEGQREVKYGPQSRRRDRISLLTAADSLAPSLRIL</sequence>
<dbReference type="AlphaFoldDB" id="A0A4Y7SGS1"/>
<dbReference type="EMBL" id="QPFP01000144">
    <property type="protein sequence ID" value="TEB20323.1"/>
    <property type="molecule type" value="Genomic_DNA"/>
</dbReference>
<proteinExistence type="predicted"/>
<evidence type="ECO:0000313" key="2">
    <source>
        <dbReference type="Proteomes" id="UP000298030"/>
    </source>
</evidence>
<accession>A0A4Y7SGS1</accession>
<protein>
    <submittedName>
        <fullName evidence="1">Uncharacterized protein</fullName>
    </submittedName>
</protein>
<keyword evidence="2" id="KW-1185">Reference proteome</keyword>
<gene>
    <name evidence="1" type="ORF">FA13DRAFT_1743120</name>
</gene>
<dbReference type="Proteomes" id="UP000298030">
    <property type="component" value="Unassembled WGS sequence"/>
</dbReference>
<reference evidence="1 2" key="1">
    <citation type="journal article" date="2019" name="Nat. Ecol. Evol.">
        <title>Megaphylogeny resolves global patterns of mushroom evolution.</title>
        <authorList>
            <person name="Varga T."/>
            <person name="Krizsan K."/>
            <person name="Foldi C."/>
            <person name="Dima B."/>
            <person name="Sanchez-Garcia M."/>
            <person name="Sanchez-Ramirez S."/>
            <person name="Szollosi G.J."/>
            <person name="Szarkandi J.G."/>
            <person name="Papp V."/>
            <person name="Albert L."/>
            <person name="Andreopoulos W."/>
            <person name="Angelini C."/>
            <person name="Antonin V."/>
            <person name="Barry K.W."/>
            <person name="Bougher N.L."/>
            <person name="Buchanan P."/>
            <person name="Buyck B."/>
            <person name="Bense V."/>
            <person name="Catcheside P."/>
            <person name="Chovatia M."/>
            <person name="Cooper J."/>
            <person name="Damon W."/>
            <person name="Desjardin D."/>
            <person name="Finy P."/>
            <person name="Geml J."/>
            <person name="Haridas S."/>
            <person name="Hughes K."/>
            <person name="Justo A."/>
            <person name="Karasinski D."/>
            <person name="Kautmanova I."/>
            <person name="Kiss B."/>
            <person name="Kocsube S."/>
            <person name="Kotiranta H."/>
            <person name="LaButti K.M."/>
            <person name="Lechner B.E."/>
            <person name="Liimatainen K."/>
            <person name="Lipzen A."/>
            <person name="Lukacs Z."/>
            <person name="Mihaltcheva S."/>
            <person name="Morgado L.N."/>
            <person name="Niskanen T."/>
            <person name="Noordeloos M.E."/>
            <person name="Ohm R.A."/>
            <person name="Ortiz-Santana B."/>
            <person name="Ovrebo C."/>
            <person name="Racz N."/>
            <person name="Riley R."/>
            <person name="Savchenko A."/>
            <person name="Shiryaev A."/>
            <person name="Soop K."/>
            <person name="Spirin V."/>
            <person name="Szebenyi C."/>
            <person name="Tomsovsky M."/>
            <person name="Tulloss R.E."/>
            <person name="Uehling J."/>
            <person name="Grigoriev I.V."/>
            <person name="Vagvolgyi C."/>
            <person name="Papp T."/>
            <person name="Martin F.M."/>
            <person name="Miettinen O."/>
            <person name="Hibbett D.S."/>
            <person name="Nagy L.G."/>
        </authorList>
    </citation>
    <scope>NUCLEOTIDE SEQUENCE [LARGE SCALE GENOMIC DNA]</scope>
    <source>
        <strain evidence="1 2">FP101781</strain>
    </source>
</reference>
<name>A0A4Y7SGS1_COPMI</name>
<evidence type="ECO:0000313" key="1">
    <source>
        <dbReference type="EMBL" id="TEB20323.1"/>
    </source>
</evidence>
<comment type="caution">
    <text evidence="1">The sequence shown here is derived from an EMBL/GenBank/DDBJ whole genome shotgun (WGS) entry which is preliminary data.</text>
</comment>